<evidence type="ECO:0000313" key="8">
    <source>
        <dbReference type="EMBL" id="PTQ99722.1"/>
    </source>
</evidence>
<evidence type="ECO:0000256" key="2">
    <source>
        <dbReference type="ARBA" id="ARBA00007118"/>
    </source>
</evidence>
<dbReference type="GO" id="GO:0016491">
    <property type="term" value="F:oxidoreductase activity"/>
    <property type="evidence" value="ECO:0007669"/>
    <property type="project" value="UniProtKB-KW"/>
</dbReference>
<reference evidence="8 9" key="1">
    <citation type="submission" date="2018-04" db="EMBL/GenBank/DDBJ databases">
        <title>Genomic Encyclopedia of Archaeal and Bacterial Type Strains, Phase II (KMG-II): from individual species to whole genera.</title>
        <authorList>
            <person name="Goeker M."/>
        </authorList>
    </citation>
    <scope>NUCLEOTIDE SEQUENCE [LARGE SCALE GENOMIC DNA]</scope>
    <source>
        <strain evidence="8 9">DSM 26809</strain>
    </source>
</reference>
<keyword evidence="4" id="KW-0288">FMN</keyword>
<dbReference type="Pfam" id="PF00881">
    <property type="entry name" value="Nitroreductase"/>
    <property type="match status" value="1"/>
</dbReference>
<evidence type="ECO:0000259" key="7">
    <source>
        <dbReference type="Pfam" id="PF00881"/>
    </source>
</evidence>
<evidence type="ECO:0000256" key="4">
    <source>
        <dbReference type="ARBA" id="ARBA00022643"/>
    </source>
</evidence>
<dbReference type="InterPro" id="IPR000415">
    <property type="entry name" value="Nitroreductase-like"/>
</dbReference>
<dbReference type="PANTHER" id="PTHR43673:SF2">
    <property type="entry name" value="NITROREDUCTASE"/>
    <property type="match status" value="1"/>
</dbReference>
<sequence length="209" mass="22802">MSLIEKLQWRSAIKNFDNTQKVSPEKINELLDAVQLSPSSAGLQPYRVLVVEDAETRAKLLGHAYNQAQITDASAVIVFAAETQVDADLVKKYIDLIASVRQIDRSTLEGFENVINGGINSRTAEENITWAHKQAYIALGVLLTAAADLQIDACPMEGFSPAAFDEVLGLKEKGLTTSVIAAVGYRADADVYSKVAKVRKPVEDFLIHI</sequence>
<dbReference type="Proteomes" id="UP000244168">
    <property type="component" value="Unassembled WGS sequence"/>
</dbReference>
<evidence type="ECO:0000256" key="5">
    <source>
        <dbReference type="ARBA" id="ARBA00022857"/>
    </source>
</evidence>
<comment type="caution">
    <text evidence="8">The sequence shown here is derived from an EMBL/GenBank/DDBJ whole genome shotgun (WGS) entry which is preliminary data.</text>
</comment>
<dbReference type="InterPro" id="IPR033878">
    <property type="entry name" value="NfsB-like"/>
</dbReference>
<name>A0A2T5JD77_9SPHI</name>
<dbReference type="AlphaFoldDB" id="A0A2T5JD77"/>
<keyword evidence="3" id="KW-0285">Flavoprotein</keyword>
<evidence type="ECO:0000256" key="1">
    <source>
        <dbReference type="ARBA" id="ARBA00001917"/>
    </source>
</evidence>
<dbReference type="Gene3D" id="3.40.109.10">
    <property type="entry name" value="NADH Oxidase"/>
    <property type="match status" value="1"/>
</dbReference>
<dbReference type="RefSeq" id="WP_107827639.1">
    <property type="nucleotide sequence ID" value="NZ_CP160205.1"/>
</dbReference>
<dbReference type="OrthoDB" id="9809288at2"/>
<dbReference type="SUPFAM" id="SSF55469">
    <property type="entry name" value="FMN-dependent nitroreductase-like"/>
    <property type="match status" value="1"/>
</dbReference>
<evidence type="ECO:0000256" key="3">
    <source>
        <dbReference type="ARBA" id="ARBA00022630"/>
    </source>
</evidence>
<comment type="similarity">
    <text evidence="2">Belongs to the nitroreductase family.</text>
</comment>
<accession>A0A2T5JD77</accession>
<dbReference type="InterPro" id="IPR029479">
    <property type="entry name" value="Nitroreductase"/>
</dbReference>
<dbReference type="PANTHER" id="PTHR43673">
    <property type="entry name" value="NAD(P)H NITROREDUCTASE YDGI-RELATED"/>
    <property type="match status" value="1"/>
</dbReference>
<keyword evidence="6" id="KW-0560">Oxidoreductase</keyword>
<feature type="domain" description="Nitroreductase" evidence="7">
    <location>
        <begin position="8"/>
        <end position="185"/>
    </location>
</feature>
<proteinExistence type="inferred from homology"/>
<dbReference type="CDD" id="cd02149">
    <property type="entry name" value="NfsB-like"/>
    <property type="match status" value="1"/>
</dbReference>
<evidence type="ECO:0000313" key="9">
    <source>
        <dbReference type="Proteomes" id="UP000244168"/>
    </source>
</evidence>
<dbReference type="EMBL" id="QAOQ01000002">
    <property type="protein sequence ID" value="PTQ99722.1"/>
    <property type="molecule type" value="Genomic_DNA"/>
</dbReference>
<evidence type="ECO:0000256" key="6">
    <source>
        <dbReference type="ARBA" id="ARBA00023002"/>
    </source>
</evidence>
<gene>
    <name evidence="8" type="ORF">C8P68_102551</name>
</gene>
<keyword evidence="5" id="KW-0521">NADP</keyword>
<keyword evidence="9" id="KW-1185">Reference proteome</keyword>
<protein>
    <submittedName>
        <fullName evidence="8">Nitroreductase</fullName>
    </submittedName>
</protein>
<organism evidence="8 9">
    <name type="scientific">Mucilaginibacter yixingensis</name>
    <dbReference type="NCBI Taxonomy" id="1295612"/>
    <lineage>
        <taxon>Bacteria</taxon>
        <taxon>Pseudomonadati</taxon>
        <taxon>Bacteroidota</taxon>
        <taxon>Sphingobacteriia</taxon>
        <taxon>Sphingobacteriales</taxon>
        <taxon>Sphingobacteriaceae</taxon>
        <taxon>Mucilaginibacter</taxon>
    </lineage>
</organism>
<comment type="cofactor">
    <cofactor evidence="1">
        <name>FMN</name>
        <dbReference type="ChEBI" id="CHEBI:58210"/>
    </cofactor>
</comment>